<dbReference type="GO" id="GO:0003723">
    <property type="term" value="F:RNA binding"/>
    <property type="evidence" value="ECO:0007669"/>
    <property type="project" value="UniProtKB-KW"/>
</dbReference>
<dbReference type="AlphaFoldDB" id="A0A371BIB0"/>
<evidence type="ECO:0000313" key="4">
    <source>
        <dbReference type="Proteomes" id="UP000263833"/>
    </source>
</evidence>
<gene>
    <name evidence="3" type="ORF">DXH95_08235</name>
</gene>
<proteinExistence type="predicted"/>
<dbReference type="RefSeq" id="WP_115548876.1">
    <property type="nucleotide sequence ID" value="NZ_QRGP01000001.1"/>
</dbReference>
<evidence type="ECO:0000256" key="1">
    <source>
        <dbReference type="PROSITE-ProRule" id="PRU00182"/>
    </source>
</evidence>
<organism evidence="3 4">
    <name type="scientific">Sphingorhabdus pulchriflava</name>
    <dbReference type="NCBI Taxonomy" id="2292257"/>
    <lineage>
        <taxon>Bacteria</taxon>
        <taxon>Pseudomonadati</taxon>
        <taxon>Pseudomonadota</taxon>
        <taxon>Alphaproteobacteria</taxon>
        <taxon>Sphingomonadales</taxon>
        <taxon>Sphingomonadaceae</taxon>
        <taxon>Sphingorhabdus</taxon>
    </lineage>
</organism>
<sequence length="87" mass="9501">MVAADAVRIDKLLWFLRLSKSRSQAQGLIAEGHVRLNGKRVEKSSIEARIGDILTLPRGEGAIAVRVDAMPSRRGPATEARACYSEI</sequence>
<comment type="caution">
    <text evidence="3">The sequence shown here is derived from an EMBL/GenBank/DDBJ whole genome shotgun (WGS) entry which is preliminary data.</text>
</comment>
<name>A0A371BIB0_9SPHN</name>
<reference evidence="4" key="1">
    <citation type="submission" date="2018-08" db="EMBL/GenBank/DDBJ databases">
        <authorList>
            <person name="Kim S.-J."/>
            <person name="Jung G.-Y."/>
        </authorList>
    </citation>
    <scope>NUCLEOTIDE SEQUENCE [LARGE SCALE GENOMIC DNA]</scope>
    <source>
        <strain evidence="4">GY_G</strain>
    </source>
</reference>
<keyword evidence="1" id="KW-0694">RNA-binding</keyword>
<feature type="domain" description="RNA-binding S4" evidence="2">
    <location>
        <begin position="7"/>
        <end position="67"/>
    </location>
</feature>
<accession>A0A371BIB0</accession>
<dbReference type="SMART" id="SM00363">
    <property type="entry name" value="S4"/>
    <property type="match status" value="1"/>
</dbReference>
<evidence type="ECO:0000259" key="2">
    <source>
        <dbReference type="SMART" id="SM00363"/>
    </source>
</evidence>
<dbReference type="Gene3D" id="3.10.290.10">
    <property type="entry name" value="RNA-binding S4 domain"/>
    <property type="match status" value="1"/>
</dbReference>
<dbReference type="EMBL" id="QRGP01000001">
    <property type="protein sequence ID" value="RDV07332.1"/>
    <property type="molecule type" value="Genomic_DNA"/>
</dbReference>
<dbReference type="Proteomes" id="UP000263833">
    <property type="component" value="Unassembled WGS sequence"/>
</dbReference>
<dbReference type="InterPro" id="IPR036986">
    <property type="entry name" value="S4_RNA-bd_sf"/>
</dbReference>
<dbReference type="InterPro" id="IPR002942">
    <property type="entry name" value="S4_RNA-bd"/>
</dbReference>
<dbReference type="CDD" id="cd00165">
    <property type="entry name" value="S4"/>
    <property type="match status" value="1"/>
</dbReference>
<dbReference type="OrthoDB" id="9797176at2"/>
<dbReference type="PROSITE" id="PS50889">
    <property type="entry name" value="S4"/>
    <property type="match status" value="1"/>
</dbReference>
<dbReference type="Pfam" id="PF01479">
    <property type="entry name" value="S4"/>
    <property type="match status" value="1"/>
</dbReference>
<protein>
    <submittedName>
        <fullName evidence="3">RNA-binding S4 domain-containing protein</fullName>
    </submittedName>
</protein>
<evidence type="ECO:0000313" key="3">
    <source>
        <dbReference type="EMBL" id="RDV07332.1"/>
    </source>
</evidence>
<dbReference type="SUPFAM" id="SSF55174">
    <property type="entry name" value="Alpha-L RNA-binding motif"/>
    <property type="match status" value="1"/>
</dbReference>
<keyword evidence="4" id="KW-1185">Reference proteome</keyword>